<dbReference type="Pfam" id="PF00156">
    <property type="entry name" value="Pribosyltran"/>
    <property type="match status" value="1"/>
</dbReference>
<dbReference type="CDD" id="cd06223">
    <property type="entry name" value="PRTases_typeI"/>
    <property type="match status" value="1"/>
</dbReference>
<dbReference type="AlphaFoldDB" id="A0A1G8TM50"/>
<keyword evidence="2" id="KW-0328">Glycosyltransferase</keyword>
<dbReference type="RefSeq" id="WP_093606837.1">
    <property type="nucleotide sequence ID" value="NZ_FNFF01000001.1"/>
</dbReference>
<reference evidence="2 3" key="1">
    <citation type="submission" date="2016-10" db="EMBL/GenBank/DDBJ databases">
        <authorList>
            <person name="de Groot N.N."/>
        </authorList>
    </citation>
    <scope>NUCLEOTIDE SEQUENCE [LARGE SCALE GENOMIC DNA]</scope>
    <source>
        <strain evidence="2 3">CGMCC 4.5727</strain>
    </source>
</reference>
<accession>A0A1G8TM50</accession>
<protein>
    <submittedName>
        <fullName evidence="2">Predicted phosphoribosyltransferase</fullName>
    </submittedName>
</protein>
<evidence type="ECO:0000259" key="1">
    <source>
        <dbReference type="Pfam" id="PF00156"/>
    </source>
</evidence>
<organism evidence="2 3">
    <name type="scientific">Streptomyces indicus</name>
    <dbReference type="NCBI Taxonomy" id="417292"/>
    <lineage>
        <taxon>Bacteria</taxon>
        <taxon>Bacillati</taxon>
        <taxon>Actinomycetota</taxon>
        <taxon>Actinomycetes</taxon>
        <taxon>Kitasatosporales</taxon>
        <taxon>Streptomycetaceae</taxon>
        <taxon>Streptomyces</taxon>
    </lineage>
</organism>
<keyword evidence="3" id="KW-1185">Reference proteome</keyword>
<proteinExistence type="predicted"/>
<dbReference type="EMBL" id="FNFF01000001">
    <property type="protein sequence ID" value="SDJ42666.1"/>
    <property type="molecule type" value="Genomic_DNA"/>
</dbReference>
<dbReference type="STRING" id="417292.SAMN05421806_101351"/>
<dbReference type="InterPro" id="IPR000836">
    <property type="entry name" value="PRTase_dom"/>
</dbReference>
<dbReference type="SUPFAM" id="SSF53271">
    <property type="entry name" value="PRTase-like"/>
    <property type="match status" value="1"/>
</dbReference>
<name>A0A1G8TM50_9ACTN</name>
<gene>
    <name evidence="2" type="ORF">SAMN05421806_101351</name>
</gene>
<dbReference type="OrthoDB" id="9810066at2"/>
<dbReference type="Proteomes" id="UP000199155">
    <property type="component" value="Unassembled WGS sequence"/>
</dbReference>
<dbReference type="Gene3D" id="3.40.50.2020">
    <property type="match status" value="1"/>
</dbReference>
<dbReference type="InterPro" id="IPR029057">
    <property type="entry name" value="PRTase-like"/>
</dbReference>
<evidence type="ECO:0000313" key="3">
    <source>
        <dbReference type="Proteomes" id="UP000199155"/>
    </source>
</evidence>
<dbReference type="Gene3D" id="3.30.1310.20">
    <property type="entry name" value="PRTase-like"/>
    <property type="match status" value="1"/>
</dbReference>
<feature type="domain" description="Phosphoribosyltransferase" evidence="1">
    <location>
        <begin position="28"/>
        <end position="183"/>
    </location>
</feature>
<dbReference type="GO" id="GO:0016757">
    <property type="term" value="F:glycosyltransferase activity"/>
    <property type="evidence" value="ECO:0007669"/>
    <property type="project" value="UniProtKB-KW"/>
</dbReference>
<keyword evidence="2" id="KW-0808">Transferase</keyword>
<evidence type="ECO:0000313" key="2">
    <source>
        <dbReference type="EMBL" id="SDJ42666.1"/>
    </source>
</evidence>
<sequence>MAFRDRTHAGEELALRMLEWAGSGDLVDPVVLALPRGGVPVAAPVARALHAPLDVLVARKIGAPGRRETAIGALVADEPPLFDRRALEFLQLTEDDLVDDVARERAELYRREDLYRAGRTLPAVKDRSVILVDDGLATGLTATAALAFLRRLGAGRIVLAVPVGSPRAVAEIRRHTDDVVCLDQPEAMRGISERYDRFDQLSDAEVTTLLRPFHATA</sequence>